<feature type="compositionally biased region" description="Polar residues" evidence="1">
    <location>
        <begin position="1"/>
        <end position="14"/>
    </location>
</feature>
<dbReference type="GO" id="GO:0051959">
    <property type="term" value="F:dynein light intermediate chain binding"/>
    <property type="evidence" value="ECO:0007669"/>
    <property type="project" value="InterPro"/>
</dbReference>
<dbReference type="Ensembl" id="ENSABRT00000033171.1">
    <property type="protein sequence ID" value="ENSABRP00000023651.1"/>
    <property type="gene ID" value="ENSABRG00000019752.1"/>
</dbReference>
<evidence type="ECO:0000259" key="2">
    <source>
        <dbReference type="Pfam" id="PF08385"/>
    </source>
</evidence>
<name>A0A8B9IBF0_9AVES</name>
<dbReference type="GO" id="GO:0007018">
    <property type="term" value="P:microtubule-based movement"/>
    <property type="evidence" value="ECO:0007669"/>
    <property type="project" value="InterPro"/>
</dbReference>
<evidence type="ECO:0000256" key="1">
    <source>
        <dbReference type="SAM" id="MobiDB-lite"/>
    </source>
</evidence>
<sequence>MEGVQEGNNENSDTGEVAGPHPEAAKSTGHNLTVEDSLPVPAAPEDAGARPAQQMAAFSPSQETFSAASRKLSRFCRSSSGVLSLQEALKEKQARYKEAREYRRTKIDASYKYVFEVLSVRLGLDVTTVEEMILDSPSLEAFDSFFAKGGSKALKIFYQEGDVPGIECGRTFPGVVKGSKMLQLYVDNTPDKFVGLCLFFVRFKNDSPINAKTIHEDIFFCVLDATEGLLHGVRNMIEKVFLPAILATNNWGVLSQTKQDTKDKQNFVETINRYLSFLEGAIISIEGTVQLKQVDHINFSKLQSFEEVTAAADNPDMVHQLEEVLMIWYRQIERVLIESQQMRKEADNSGPLTELEHWKCMSAKFNFLIEQIKGPNCKAVINILNVAHSKLLKMWQELDARITDAANESKDNVKYLYTLEKVCQPLYNYDLESMTRGIPNLINAIRMIHSVSRYYNTSERMTSLFIKVTNQMVTTCRAYITDGGFSRVWEQKIPIVIGKIKVCVSAFMSSHGPVWEEMH</sequence>
<reference evidence="3" key="1">
    <citation type="submission" date="2025-08" db="UniProtKB">
        <authorList>
            <consortium name="Ensembl"/>
        </authorList>
    </citation>
    <scope>IDENTIFICATION</scope>
</reference>
<dbReference type="PANTHER" id="PTHR46532:SF11">
    <property type="entry name" value="DYNEIN AXONEMAL HEAVY CHAIN 12"/>
    <property type="match status" value="1"/>
</dbReference>
<dbReference type="Proteomes" id="UP000694426">
    <property type="component" value="Unplaced"/>
</dbReference>
<dbReference type="AlphaFoldDB" id="A0A8B9IBF0"/>
<protein>
    <submittedName>
        <fullName evidence="3">Dynein axonemal heavy chain 8</fullName>
    </submittedName>
</protein>
<dbReference type="GO" id="GO:0005858">
    <property type="term" value="C:axonemal dynein complex"/>
    <property type="evidence" value="ECO:0007669"/>
    <property type="project" value="TreeGrafter"/>
</dbReference>
<dbReference type="GeneTree" id="ENSGT00940000158992"/>
<proteinExistence type="predicted"/>
<feature type="domain" description="Dynein heavy chain tail" evidence="2">
    <location>
        <begin position="318"/>
        <end position="507"/>
    </location>
</feature>
<accession>A0A8B9IBF0</accession>
<evidence type="ECO:0000313" key="4">
    <source>
        <dbReference type="Proteomes" id="UP000694426"/>
    </source>
</evidence>
<dbReference type="InterPro" id="IPR026983">
    <property type="entry name" value="DHC"/>
</dbReference>
<gene>
    <name evidence="3" type="primary">DNAH8</name>
</gene>
<evidence type="ECO:0000313" key="3">
    <source>
        <dbReference type="Ensembl" id="ENSABRP00000023651.1"/>
    </source>
</evidence>
<reference evidence="3" key="2">
    <citation type="submission" date="2025-09" db="UniProtKB">
        <authorList>
            <consortium name="Ensembl"/>
        </authorList>
    </citation>
    <scope>IDENTIFICATION</scope>
</reference>
<dbReference type="GO" id="GO:0045505">
    <property type="term" value="F:dynein intermediate chain binding"/>
    <property type="evidence" value="ECO:0007669"/>
    <property type="project" value="InterPro"/>
</dbReference>
<dbReference type="Pfam" id="PF08385">
    <property type="entry name" value="DHC_N1"/>
    <property type="match status" value="1"/>
</dbReference>
<keyword evidence="4" id="KW-1185">Reference proteome</keyword>
<dbReference type="PANTHER" id="PTHR46532">
    <property type="entry name" value="MALE FERTILITY FACTOR KL5"/>
    <property type="match status" value="1"/>
</dbReference>
<feature type="region of interest" description="Disordered" evidence="1">
    <location>
        <begin position="1"/>
        <end position="61"/>
    </location>
</feature>
<organism evidence="3 4">
    <name type="scientific">Anser brachyrhynchus</name>
    <name type="common">Pink-footed goose</name>
    <dbReference type="NCBI Taxonomy" id="132585"/>
    <lineage>
        <taxon>Eukaryota</taxon>
        <taxon>Metazoa</taxon>
        <taxon>Chordata</taxon>
        <taxon>Craniata</taxon>
        <taxon>Vertebrata</taxon>
        <taxon>Euteleostomi</taxon>
        <taxon>Archelosauria</taxon>
        <taxon>Archosauria</taxon>
        <taxon>Dinosauria</taxon>
        <taxon>Saurischia</taxon>
        <taxon>Theropoda</taxon>
        <taxon>Coelurosauria</taxon>
        <taxon>Aves</taxon>
        <taxon>Neognathae</taxon>
        <taxon>Galloanserae</taxon>
        <taxon>Anseriformes</taxon>
        <taxon>Anatidae</taxon>
        <taxon>Anserinae</taxon>
        <taxon>Anser</taxon>
    </lineage>
</organism>
<dbReference type="InterPro" id="IPR013594">
    <property type="entry name" value="Dynein_heavy_tail"/>
</dbReference>